<name>Q2GS39_CHAGB</name>
<evidence type="ECO:0000256" key="1">
    <source>
        <dbReference type="SAM" id="MobiDB-lite"/>
    </source>
</evidence>
<dbReference type="AlphaFoldDB" id="Q2GS39"/>
<accession>Q2GS39</accession>
<dbReference type="InParanoid" id="Q2GS39"/>
<dbReference type="GeneID" id="4394669"/>
<keyword evidence="3" id="KW-1185">Reference proteome</keyword>
<reference evidence="3" key="1">
    <citation type="journal article" date="2015" name="Genome Announc.">
        <title>Draft genome sequence of the cellulolytic fungus Chaetomium globosum.</title>
        <authorList>
            <person name="Cuomo C.A."/>
            <person name="Untereiner W.A."/>
            <person name="Ma L.-J."/>
            <person name="Grabherr M."/>
            <person name="Birren B.W."/>
        </authorList>
    </citation>
    <scope>NUCLEOTIDE SEQUENCE [LARGE SCALE GENOMIC DNA]</scope>
    <source>
        <strain evidence="3">ATCC 6205 / CBS 148.51 / DSM 1962 / NBRC 6347 / NRRL 1970</strain>
    </source>
</reference>
<dbReference type="HOGENOM" id="CLU_3207572_0_0_1"/>
<dbReference type="VEuPathDB" id="FungiDB:CHGG_09215"/>
<sequence length="45" mass="5298">MGKTDRKWRAMKEDLVEERRRAISLARTDRKPWPSPATEPLFLTG</sequence>
<protein>
    <submittedName>
        <fullName evidence="2">Uncharacterized protein</fullName>
    </submittedName>
</protein>
<feature type="region of interest" description="Disordered" evidence="1">
    <location>
        <begin position="24"/>
        <end position="45"/>
    </location>
</feature>
<evidence type="ECO:0000313" key="2">
    <source>
        <dbReference type="EMBL" id="EAQ85201.1"/>
    </source>
</evidence>
<evidence type="ECO:0000313" key="3">
    <source>
        <dbReference type="Proteomes" id="UP000001056"/>
    </source>
</evidence>
<dbReference type="RefSeq" id="XP_001227142.1">
    <property type="nucleotide sequence ID" value="XM_001227141.1"/>
</dbReference>
<organism evidence="2 3">
    <name type="scientific">Chaetomium globosum (strain ATCC 6205 / CBS 148.51 / DSM 1962 / NBRC 6347 / NRRL 1970)</name>
    <name type="common">Soil fungus</name>
    <dbReference type="NCBI Taxonomy" id="306901"/>
    <lineage>
        <taxon>Eukaryota</taxon>
        <taxon>Fungi</taxon>
        <taxon>Dikarya</taxon>
        <taxon>Ascomycota</taxon>
        <taxon>Pezizomycotina</taxon>
        <taxon>Sordariomycetes</taxon>
        <taxon>Sordariomycetidae</taxon>
        <taxon>Sordariales</taxon>
        <taxon>Chaetomiaceae</taxon>
        <taxon>Chaetomium</taxon>
    </lineage>
</organism>
<gene>
    <name evidence="2" type="ORF">CHGG_09215</name>
</gene>
<dbReference type="Proteomes" id="UP000001056">
    <property type="component" value="Unassembled WGS sequence"/>
</dbReference>
<proteinExistence type="predicted"/>
<dbReference type="EMBL" id="CH408034">
    <property type="protein sequence ID" value="EAQ85201.1"/>
    <property type="molecule type" value="Genomic_DNA"/>
</dbReference>